<keyword evidence="1" id="KW-1133">Transmembrane helix</keyword>
<keyword evidence="1" id="KW-0472">Membrane</keyword>
<protein>
    <submittedName>
        <fullName evidence="2">Uncharacterized protein</fullName>
    </submittedName>
</protein>
<sequence length="83" mass="9545">MLLLLQVKVQSIVGDVQPTSPHQQPIQPTSLTLKSKNKRYSPLYTHLLLLLLLLLLIHRELAKYIYEAKSSLFSSQRRSSEKC</sequence>
<gene>
    <name evidence="2" type="primary">Dmoj\GI26116</name>
    <name evidence="2" type="ORF">Dmoj_GI26116</name>
</gene>
<dbReference type="Proteomes" id="UP000009192">
    <property type="component" value="Unassembled WGS sequence"/>
</dbReference>
<evidence type="ECO:0000313" key="3">
    <source>
        <dbReference type="Proteomes" id="UP000009192"/>
    </source>
</evidence>
<dbReference type="InParanoid" id="A0A0Q9WM93"/>
<reference evidence="2 3" key="1">
    <citation type="journal article" date="2007" name="Nature">
        <title>Evolution of genes and genomes on the Drosophila phylogeny.</title>
        <authorList>
            <consortium name="Drosophila 12 Genomes Consortium"/>
            <person name="Clark A.G."/>
            <person name="Eisen M.B."/>
            <person name="Smith D.R."/>
            <person name="Bergman C.M."/>
            <person name="Oliver B."/>
            <person name="Markow T.A."/>
            <person name="Kaufman T.C."/>
            <person name="Kellis M."/>
            <person name="Gelbart W."/>
            <person name="Iyer V.N."/>
            <person name="Pollard D.A."/>
            <person name="Sackton T.B."/>
            <person name="Larracuente A.M."/>
            <person name="Singh N.D."/>
            <person name="Abad J.P."/>
            <person name="Abt D.N."/>
            <person name="Adryan B."/>
            <person name="Aguade M."/>
            <person name="Akashi H."/>
            <person name="Anderson W.W."/>
            <person name="Aquadro C.F."/>
            <person name="Ardell D.H."/>
            <person name="Arguello R."/>
            <person name="Artieri C.G."/>
            <person name="Barbash D.A."/>
            <person name="Barker D."/>
            <person name="Barsanti P."/>
            <person name="Batterham P."/>
            <person name="Batzoglou S."/>
            <person name="Begun D."/>
            <person name="Bhutkar A."/>
            <person name="Blanco E."/>
            <person name="Bosak S.A."/>
            <person name="Bradley R.K."/>
            <person name="Brand A.D."/>
            <person name="Brent M.R."/>
            <person name="Brooks A.N."/>
            <person name="Brown R.H."/>
            <person name="Butlin R.K."/>
            <person name="Caggese C."/>
            <person name="Calvi B.R."/>
            <person name="Bernardo de Carvalho A."/>
            <person name="Caspi A."/>
            <person name="Castrezana S."/>
            <person name="Celniker S.E."/>
            <person name="Chang J.L."/>
            <person name="Chapple C."/>
            <person name="Chatterji S."/>
            <person name="Chinwalla A."/>
            <person name="Civetta A."/>
            <person name="Clifton S.W."/>
            <person name="Comeron J.M."/>
            <person name="Costello J.C."/>
            <person name="Coyne J.A."/>
            <person name="Daub J."/>
            <person name="David R.G."/>
            <person name="Delcher A.L."/>
            <person name="Delehaunty K."/>
            <person name="Do C.B."/>
            <person name="Ebling H."/>
            <person name="Edwards K."/>
            <person name="Eickbush T."/>
            <person name="Evans J.D."/>
            <person name="Filipski A."/>
            <person name="Findeiss S."/>
            <person name="Freyhult E."/>
            <person name="Fulton L."/>
            <person name="Fulton R."/>
            <person name="Garcia A.C."/>
            <person name="Gardiner A."/>
            <person name="Garfield D.A."/>
            <person name="Garvin B.E."/>
            <person name="Gibson G."/>
            <person name="Gilbert D."/>
            <person name="Gnerre S."/>
            <person name="Godfrey J."/>
            <person name="Good R."/>
            <person name="Gotea V."/>
            <person name="Gravely B."/>
            <person name="Greenberg A.J."/>
            <person name="Griffiths-Jones S."/>
            <person name="Gross S."/>
            <person name="Guigo R."/>
            <person name="Gustafson E.A."/>
            <person name="Haerty W."/>
            <person name="Hahn M.W."/>
            <person name="Halligan D.L."/>
            <person name="Halpern A.L."/>
            <person name="Halter G.M."/>
            <person name="Han M.V."/>
            <person name="Heger A."/>
            <person name="Hillier L."/>
            <person name="Hinrichs A.S."/>
            <person name="Holmes I."/>
            <person name="Hoskins R.A."/>
            <person name="Hubisz M.J."/>
            <person name="Hultmark D."/>
            <person name="Huntley M.A."/>
            <person name="Jaffe D.B."/>
            <person name="Jagadeeshan S."/>
            <person name="Jeck W.R."/>
            <person name="Johnson J."/>
            <person name="Jones C.D."/>
            <person name="Jordan W.C."/>
            <person name="Karpen G.H."/>
            <person name="Kataoka E."/>
            <person name="Keightley P.D."/>
            <person name="Kheradpour P."/>
            <person name="Kirkness E.F."/>
            <person name="Koerich L.B."/>
            <person name="Kristiansen K."/>
            <person name="Kudrna D."/>
            <person name="Kulathinal R.J."/>
            <person name="Kumar S."/>
            <person name="Kwok R."/>
            <person name="Lander E."/>
            <person name="Langley C.H."/>
            <person name="Lapoint R."/>
            <person name="Lazzaro B.P."/>
            <person name="Lee S.J."/>
            <person name="Levesque L."/>
            <person name="Li R."/>
            <person name="Lin C.F."/>
            <person name="Lin M.F."/>
            <person name="Lindblad-Toh K."/>
            <person name="Llopart A."/>
            <person name="Long M."/>
            <person name="Low L."/>
            <person name="Lozovsky E."/>
            <person name="Lu J."/>
            <person name="Luo M."/>
            <person name="Machado C.A."/>
            <person name="Makalowski W."/>
            <person name="Marzo M."/>
            <person name="Matsuda M."/>
            <person name="Matzkin L."/>
            <person name="McAllister B."/>
            <person name="McBride C.S."/>
            <person name="McKernan B."/>
            <person name="McKernan K."/>
            <person name="Mendez-Lago M."/>
            <person name="Minx P."/>
            <person name="Mollenhauer M.U."/>
            <person name="Montooth K."/>
            <person name="Mount S.M."/>
            <person name="Mu X."/>
            <person name="Myers E."/>
            <person name="Negre B."/>
            <person name="Newfeld S."/>
            <person name="Nielsen R."/>
            <person name="Noor M.A."/>
            <person name="O'Grady P."/>
            <person name="Pachter L."/>
            <person name="Papaceit M."/>
            <person name="Parisi M.J."/>
            <person name="Parisi M."/>
            <person name="Parts L."/>
            <person name="Pedersen J.S."/>
            <person name="Pesole G."/>
            <person name="Phillippy A.M."/>
            <person name="Ponting C.P."/>
            <person name="Pop M."/>
            <person name="Porcelli D."/>
            <person name="Powell J.R."/>
            <person name="Prohaska S."/>
            <person name="Pruitt K."/>
            <person name="Puig M."/>
            <person name="Quesneville H."/>
            <person name="Ram K.R."/>
            <person name="Rand D."/>
            <person name="Rasmussen M.D."/>
            <person name="Reed L.K."/>
            <person name="Reenan R."/>
            <person name="Reily A."/>
            <person name="Remington K.A."/>
            <person name="Rieger T.T."/>
            <person name="Ritchie M.G."/>
            <person name="Robin C."/>
            <person name="Rogers Y.H."/>
            <person name="Rohde C."/>
            <person name="Rozas J."/>
            <person name="Rubenfield M.J."/>
            <person name="Ruiz A."/>
            <person name="Russo S."/>
            <person name="Salzberg S.L."/>
            <person name="Sanchez-Gracia A."/>
            <person name="Saranga D.J."/>
            <person name="Sato H."/>
            <person name="Schaeffer S.W."/>
            <person name="Schatz M.C."/>
            <person name="Schlenke T."/>
            <person name="Schwartz R."/>
            <person name="Segarra C."/>
            <person name="Singh R.S."/>
            <person name="Sirot L."/>
            <person name="Sirota M."/>
            <person name="Sisneros N.B."/>
            <person name="Smith C.D."/>
            <person name="Smith T.F."/>
            <person name="Spieth J."/>
            <person name="Stage D.E."/>
            <person name="Stark A."/>
            <person name="Stephan W."/>
            <person name="Strausberg R.L."/>
            <person name="Strempel S."/>
            <person name="Sturgill D."/>
            <person name="Sutton G."/>
            <person name="Sutton G.G."/>
            <person name="Tao W."/>
            <person name="Teichmann S."/>
            <person name="Tobari Y.N."/>
            <person name="Tomimura Y."/>
            <person name="Tsolas J.M."/>
            <person name="Valente V.L."/>
            <person name="Venter E."/>
            <person name="Venter J.C."/>
            <person name="Vicario S."/>
            <person name="Vieira F.G."/>
            <person name="Vilella A.J."/>
            <person name="Villasante A."/>
            <person name="Walenz B."/>
            <person name="Wang J."/>
            <person name="Wasserman M."/>
            <person name="Watts T."/>
            <person name="Wilson D."/>
            <person name="Wilson R.K."/>
            <person name="Wing R.A."/>
            <person name="Wolfner M.F."/>
            <person name="Wong A."/>
            <person name="Wong G.K."/>
            <person name="Wu C.I."/>
            <person name="Wu G."/>
            <person name="Yamamoto D."/>
            <person name="Yang H.P."/>
            <person name="Yang S.P."/>
            <person name="Yorke J.A."/>
            <person name="Yoshida K."/>
            <person name="Zdobnov E."/>
            <person name="Zhang P."/>
            <person name="Zhang Y."/>
            <person name="Zimin A.V."/>
            <person name="Baldwin J."/>
            <person name="Abdouelleil A."/>
            <person name="Abdulkadir J."/>
            <person name="Abebe A."/>
            <person name="Abera B."/>
            <person name="Abreu J."/>
            <person name="Acer S.C."/>
            <person name="Aftuck L."/>
            <person name="Alexander A."/>
            <person name="An P."/>
            <person name="Anderson E."/>
            <person name="Anderson S."/>
            <person name="Arachi H."/>
            <person name="Azer M."/>
            <person name="Bachantsang P."/>
            <person name="Barry A."/>
            <person name="Bayul T."/>
            <person name="Berlin A."/>
            <person name="Bessette D."/>
            <person name="Bloom T."/>
            <person name="Blye J."/>
            <person name="Boguslavskiy L."/>
            <person name="Bonnet C."/>
            <person name="Boukhgalter B."/>
            <person name="Bourzgui I."/>
            <person name="Brown A."/>
            <person name="Cahill P."/>
            <person name="Channer S."/>
            <person name="Cheshatsang Y."/>
            <person name="Chuda L."/>
            <person name="Citroen M."/>
            <person name="Collymore A."/>
            <person name="Cooke P."/>
            <person name="Costello M."/>
            <person name="D'Aco K."/>
            <person name="Daza R."/>
            <person name="De Haan G."/>
            <person name="DeGray S."/>
            <person name="DeMaso C."/>
            <person name="Dhargay N."/>
            <person name="Dooley K."/>
            <person name="Dooley E."/>
            <person name="Doricent M."/>
            <person name="Dorje P."/>
            <person name="Dorjee K."/>
            <person name="Dupes A."/>
            <person name="Elong R."/>
            <person name="Falk J."/>
            <person name="Farina A."/>
            <person name="Faro S."/>
            <person name="Ferguson D."/>
            <person name="Fisher S."/>
            <person name="Foley C.D."/>
            <person name="Franke A."/>
            <person name="Friedrich D."/>
            <person name="Gadbois L."/>
            <person name="Gearin G."/>
            <person name="Gearin C.R."/>
            <person name="Giannoukos G."/>
            <person name="Goode T."/>
            <person name="Graham J."/>
            <person name="Grandbois E."/>
            <person name="Grewal S."/>
            <person name="Gyaltsen K."/>
            <person name="Hafez N."/>
            <person name="Hagos B."/>
            <person name="Hall J."/>
            <person name="Henson C."/>
            <person name="Hollinger A."/>
            <person name="Honan T."/>
            <person name="Huard M.D."/>
            <person name="Hughes L."/>
            <person name="Hurhula B."/>
            <person name="Husby M.E."/>
            <person name="Kamat A."/>
            <person name="Kanga B."/>
            <person name="Kashin S."/>
            <person name="Khazanovich D."/>
            <person name="Kisner P."/>
            <person name="Lance K."/>
            <person name="Lara M."/>
            <person name="Lee W."/>
            <person name="Lennon N."/>
            <person name="Letendre F."/>
            <person name="LeVine R."/>
            <person name="Lipovsky A."/>
            <person name="Liu X."/>
            <person name="Liu J."/>
            <person name="Liu S."/>
            <person name="Lokyitsang T."/>
            <person name="Lokyitsang Y."/>
            <person name="Lubonja R."/>
            <person name="Lui A."/>
            <person name="MacDonald P."/>
            <person name="Magnisalis V."/>
            <person name="Maru K."/>
            <person name="Matthews C."/>
            <person name="McCusker W."/>
            <person name="McDonough S."/>
            <person name="Mehta T."/>
            <person name="Meldrim J."/>
            <person name="Meneus L."/>
            <person name="Mihai O."/>
            <person name="Mihalev A."/>
            <person name="Mihova T."/>
            <person name="Mittelman R."/>
            <person name="Mlenga V."/>
            <person name="Montmayeur A."/>
            <person name="Mulrain L."/>
            <person name="Navidi A."/>
            <person name="Naylor J."/>
            <person name="Negash T."/>
            <person name="Nguyen T."/>
            <person name="Nguyen N."/>
            <person name="Nicol R."/>
            <person name="Norbu C."/>
            <person name="Norbu N."/>
            <person name="Novod N."/>
            <person name="O'Neill B."/>
            <person name="Osman S."/>
            <person name="Markiewicz E."/>
            <person name="Oyono O.L."/>
            <person name="Patti C."/>
            <person name="Phunkhang P."/>
            <person name="Pierre F."/>
            <person name="Priest M."/>
            <person name="Raghuraman S."/>
            <person name="Rege F."/>
            <person name="Reyes R."/>
            <person name="Rise C."/>
            <person name="Rogov P."/>
            <person name="Ross K."/>
            <person name="Ryan E."/>
            <person name="Settipalli S."/>
            <person name="Shea T."/>
            <person name="Sherpa N."/>
            <person name="Shi L."/>
            <person name="Shih D."/>
            <person name="Sparrow T."/>
            <person name="Spaulding J."/>
            <person name="Stalker J."/>
            <person name="Stange-Thomann N."/>
            <person name="Stavropoulos S."/>
            <person name="Stone C."/>
            <person name="Strader C."/>
            <person name="Tesfaye S."/>
            <person name="Thomson T."/>
            <person name="Thoulutsang Y."/>
            <person name="Thoulutsang D."/>
            <person name="Topham K."/>
            <person name="Topping I."/>
            <person name="Tsamla T."/>
            <person name="Vassiliev H."/>
            <person name="Vo A."/>
            <person name="Wangchuk T."/>
            <person name="Wangdi T."/>
            <person name="Weiand M."/>
            <person name="Wilkinson J."/>
            <person name="Wilson A."/>
            <person name="Yadav S."/>
            <person name="Young G."/>
            <person name="Yu Q."/>
            <person name="Zembek L."/>
            <person name="Zhong D."/>
            <person name="Zimmer A."/>
            <person name="Zwirko Z."/>
            <person name="Jaffe D.B."/>
            <person name="Alvarez P."/>
            <person name="Brockman W."/>
            <person name="Butler J."/>
            <person name="Chin C."/>
            <person name="Gnerre S."/>
            <person name="Grabherr M."/>
            <person name="Kleber M."/>
            <person name="Mauceli E."/>
            <person name="MacCallum I."/>
        </authorList>
    </citation>
    <scope>NUCLEOTIDE SEQUENCE [LARGE SCALE GENOMIC DNA]</scope>
    <source>
        <strain evidence="3">Tucson 15081-1352.22</strain>
    </source>
</reference>
<dbReference type="KEGG" id="dmo:Dmoj_GI26116"/>
<keyword evidence="3" id="KW-1185">Reference proteome</keyword>
<accession>A0A0Q9WM93</accession>
<dbReference type="AlphaFoldDB" id="A0A0Q9WM93"/>
<name>A0A0Q9WM93_DROMO</name>
<feature type="transmembrane region" description="Helical" evidence="1">
    <location>
        <begin position="43"/>
        <end position="62"/>
    </location>
</feature>
<organism evidence="2 3">
    <name type="scientific">Drosophila mojavensis</name>
    <name type="common">Fruit fly</name>
    <dbReference type="NCBI Taxonomy" id="7230"/>
    <lineage>
        <taxon>Eukaryota</taxon>
        <taxon>Metazoa</taxon>
        <taxon>Ecdysozoa</taxon>
        <taxon>Arthropoda</taxon>
        <taxon>Hexapoda</taxon>
        <taxon>Insecta</taxon>
        <taxon>Pterygota</taxon>
        <taxon>Neoptera</taxon>
        <taxon>Endopterygota</taxon>
        <taxon>Diptera</taxon>
        <taxon>Brachycera</taxon>
        <taxon>Muscomorpha</taxon>
        <taxon>Ephydroidea</taxon>
        <taxon>Drosophilidae</taxon>
        <taxon>Drosophila</taxon>
    </lineage>
</organism>
<evidence type="ECO:0000256" key="1">
    <source>
        <dbReference type="SAM" id="Phobius"/>
    </source>
</evidence>
<dbReference type="EMBL" id="CH933810">
    <property type="protein sequence ID" value="KRF93805.1"/>
    <property type="molecule type" value="Genomic_DNA"/>
</dbReference>
<keyword evidence="1" id="KW-0812">Transmembrane</keyword>
<proteinExistence type="predicted"/>
<evidence type="ECO:0000313" key="2">
    <source>
        <dbReference type="EMBL" id="KRF93805.1"/>
    </source>
</evidence>